<dbReference type="SUPFAM" id="SSF57667">
    <property type="entry name" value="beta-beta-alpha zinc fingers"/>
    <property type="match status" value="15"/>
</dbReference>
<feature type="domain" description="C2H2-type" evidence="13">
    <location>
        <begin position="406"/>
        <end position="433"/>
    </location>
</feature>
<feature type="domain" description="C2H2-type" evidence="13">
    <location>
        <begin position="349"/>
        <end position="377"/>
    </location>
</feature>
<dbReference type="InterPro" id="IPR013087">
    <property type="entry name" value="Znf_C2H2_type"/>
</dbReference>
<feature type="compositionally biased region" description="Polar residues" evidence="12">
    <location>
        <begin position="607"/>
        <end position="623"/>
    </location>
</feature>
<evidence type="ECO:0000256" key="5">
    <source>
        <dbReference type="ARBA" id="ARBA00022771"/>
    </source>
</evidence>
<dbReference type="GO" id="GO:0008270">
    <property type="term" value="F:zinc ion binding"/>
    <property type="evidence" value="ECO:0007669"/>
    <property type="project" value="UniProtKB-KW"/>
</dbReference>
<keyword evidence="4" id="KW-0677">Repeat</keyword>
<keyword evidence="5 11" id="KW-0863">Zinc-finger</keyword>
<feature type="domain" description="C2H2-type" evidence="13">
    <location>
        <begin position="294"/>
        <end position="317"/>
    </location>
</feature>
<evidence type="ECO:0000256" key="6">
    <source>
        <dbReference type="ARBA" id="ARBA00022833"/>
    </source>
</evidence>
<feature type="domain" description="C2H2-type" evidence="13">
    <location>
        <begin position="434"/>
        <end position="461"/>
    </location>
</feature>
<feature type="domain" description="C2H2-type" evidence="13">
    <location>
        <begin position="50"/>
        <end position="77"/>
    </location>
</feature>
<proteinExistence type="inferred from homology"/>
<keyword evidence="9" id="KW-0804">Transcription</keyword>
<organism evidence="14 15">
    <name type="scientific">Elysia marginata</name>
    <dbReference type="NCBI Taxonomy" id="1093978"/>
    <lineage>
        <taxon>Eukaryota</taxon>
        <taxon>Metazoa</taxon>
        <taxon>Spiralia</taxon>
        <taxon>Lophotrochozoa</taxon>
        <taxon>Mollusca</taxon>
        <taxon>Gastropoda</taxon>
        <taxon>Heterobranchia</taxon>
        <taxon>Euthyneura</taxon>
        <taxon>Panpulmonata</taxon>
        <taxon>Sacoglossa</taxon>
        <taxon>Placobranchoidea</taxon>
        <taxon>Plakobranchidae</taxon>
        <taxon>Elysia</taxon>
    </lineage>
</organism>
<reference evidence="14 15" key="1">
    <citation type="journal article" date="2021" name="Elife">
        <title>Chloroplast acquisition without the gene transfer in kleptoplastic sea slugs, Plakobranchus ocellatus.</title>
        <authorList>
            <person name="Maeda T."/>
            <person name="Takahashi S."/>
            <person name="Yoshida T."/>
            <person name="Shimamura S."/>
            <person name="Takaki Y."/>
            <person name="Nagai Y."/>
            <person name="Toyoda A."/>
            <person name="Suzuki Y."/>
            <person name="Arimoto A."/>
            <person name="Ishii H."/>
            <person name="Satoh N."/>
            <person name="Nishiyama T."/>
            <person name="Hasebe M."/>
            <person name="Maruyama T."/>
            <person name="Minagawa J."/>
            <person name="Obokata J."/>
            <person name="Shigenobu S."/>
        </authorList>
    </citation>
    <scope>NUCLEOTIDE SEQUENCE [LARGE SCALE GENOMIC DNA]</scope>
</reference>
<dbReference type="PANTHER" id="PTHR16515:SF49">
    <property type="entry name" value="GASTRULA ZINC FINGER PROTEIN XLCGF49.1-LIKE-RELATED"/>
    <property type="match status" value="1"/>
</dbReference>
<feature type="region of interest" description="Disordered" evidence="12">
    <location>
        <begin position="1034"/>
        <end position="1069"/>
    </location>
</feature>
<evidence type="ECO:0000256" key="7">
    <source>
        <dbReference type="ARBA" id="ARBA00023015"/>
    </source>
</evidence>
<evidence type="ECO:0000256" key="9">
    <source>
        <dbReference type="ARBA" id="ARBA00023163"/>
    </source>
</evidence>
<keyword evidence="7" id="KW-0805">Transcription regulation</keyword>
<feature type="domain" description="C2H2-type" evidence="13">
    <location>
        <begin position="266"/>
        <end position="293"/>
    </location>
</feature>
<feature type="domain" description="C2H2-type" evidence="13">
    <location>
        <begin position="1410"/>
        <end position="1437"/>
    </location>
</feature>
<evidence type="ECO:0000256" key="2">
    <source>
        <dbReference type="ARBA" id="ARBA00006991"/>
    </source>
</evidence>
<dbReference type="Pfam" id="PF00096">
    <property type="entry name" value="zf-C2H2"/>
    <property type="match status" value="13"/>
</dbReference>
<dbReference type="FunFam" id="3.30.160.60:FF:000630">
    <property type="entry name" value="Zinc finger protein 180"/>
    <property type="match status" value="1"/>
</dbReference>
<feature type="domain" description="C2H2-type" evidence="13">
    <location>
        <begin position="518"/>
        <end position="545"/>
    </location>
</feature>
<dbReference type="FunFam" id="3.30.160.60:FF:000100">
    <property type="entry name" value="Zinc finger 45-like"/>
    <property type="match status" value="1"/>
</dbReference>
<feature type="domain" description="C2H2-type" evidence="13">
    <location>
        <begin position="1101"/>
        <end position="1128"/>
    </location>
</feature>
<dbReference type="FunFam" id="3.30.160.60:FF:002650">
    <property type="entry name" value="Zinc finger protein 236 variant"/>
    <property type="match status" value="1"/>
</dbReference>
<feature type="domain" description="C2H2-type" evidence="13">
    <location>
        <begin position="78"/>
        <end position="106"/>
    </location>
</feature>
<dbReference type="GO" id="GO:0003677">
    <property type="term" value="F:DNA binding"/>
    <property type="evidence" value="ECO:0007669"/>
    <property type="project" value="UniProtKB-KW"/>
</dbReference>
<dbReference type="SMART" id="SM00355">
    <property type="entry name" value="ZnF_C2H2"/>
    <property type="match status" value="27"/>
</dbReference>
<dbReference type="PROSITE" id="PS00028">
    <property type="entry name" value="ZINC_FINGER_C2H2_1"/>
    <property type="match status" value="26"/>
</dbReference>
<evidence type="ECO:0000256" key="11">
    <source>
        <dbReference type="PROSITE-ProRule" id="PRU00042"/>
    </source>
</evidence>
<feature type="compositionally biased region" description="Basic and acidic residues" evidence="12">
    <location>
        <begin position="1077"/>
        <end position="1095"/>
    </location>
</feature>
<dbReference type="Gene3D" id="3.30.160.60">
    <property type="entry name" value="Classic Zinc Finger"/>
    <property type="match status" value="19"/>
</dbReference>
<feature type="domain" description="C2H2-type" evidence="13">
    <location>
        <begin position="19"/>
        <end position="47"/>
    </location>
</feature>
<dbReference type="FunFam" id="3.30.160.60:FF:002343">
    <property type="entry name" value="Zinc finger protein 33A"/>
    <property type="match status" value="1"/>
</dbReference>
<dbReference type="PROSITE" id="PS50157">
    <property type="entry name" value="ZINC_FINGER_C2H2_2"/>
    <property type="match status" value="24"/>
</dbReference>
<dbReference type="FunFam" id="3.30.160.60:FF:001480">
    <property type="entry name" value="Si:cabz01071911.3"/>
    <property type="match status" value="1"/>
</dbReference>
<feature type="region of interest" description="Disordered" evidence="12">
    <location>
        <begin position="1077"/>
        <end position="1096"/>
    </location>
</feature>
<protein>
    <submittedName>
        <fullName evidence="14">Zinc finger protein 569</fullName>
    </submittedName>
</protein>
<feature type="region of interest" description="Disordered" evidence="12">
    <location>
        <begin position="576"/>
        <end position="631"/>
    </location>
</feature>
<evidence type="ECO:0000256" key="1">
    <source>
        <dbReference type="ARBA" id="ARBA00004123"/>
    </source>
</evidence>
<feature type="domain" description="C2H2-type" evidence="13">
    <location>
        <begin position="462"/>
        <end position="489"/>
    </location>
</feature>
<dbReference type="GO" id="GO:0010468">
    <property type="term" value="P:regulation of gene expression"/>
    <property type="evidence" value="ECO:0007669"/>
    <property type="project" value="TreeGrafter"/>
</dbReference>
<feature type="domain" description="C2H2-type" evidence="13">
    <location>
        <begin position="1438"/>
        <end position="1465"/>
    </location>
</feature>
<dbReference type="PANTHER" id="PTHR16515">
    <property type="entry name" value="PR DOMAIN ZINC FINGER PROTEIN"/>
    <property type="match status" value="1"/>
</dbReference>
<feature type="domain" description="C2H2-type" evidence="13">
    <location>
        <begin position="1354"/>
        <end position="1381"/>
    </location>
</feature>
<keyword evidence="6" id="KW-0862">Zinc</keyword>
<gene>
    <name evidence="14" type="ORF">ElyMa_005475100</name>
</gene>
<feature type="domain" description="C2H2-type" evidence="13">
    <location>
        <begin position="490"/>
        <end position="517"/>
    </location>
</feature>
<feature type="domain" description="C2H2-type" evidence="13">
    <location>
        <begin position="1129"/>
        <end position="1157"/>
    </location>
</feature>
<evidence type="ECO:0000256" key="3">
    <source>
        <dbReference type="ARBA" id="ARBA00022723"/>
    </source>
</evidence>
<feature type="domain" description="C2H2-type" evidence="13">
    <location>
        <begin position="1326"/>
        <end position="1353"/>
    </location>
</feature>
<feature type="compositionally biased region" description="Low complexity" evidence="12">
    <location>
        <begin position="1052"/>
        <end position="1061"/>
    </location>
</feature>
<feature type="domain" description="C2H2-type" evidence="13">
    <location>
        <begin position="187"/>
        <end position="215"/>
    </location>
</feature>
<feature type="domain" description="C2H2-type" evidence="13">
    <location>
        <begin position="1297"/>
        <end position="1325"/>
    </location>
</feature>
<comment type="subcellular location">
    <subcellularLocation>
        <location evidence="1">Nucleus</location>
    </subcellularLocation>
</comment>
<evidence type="ECO:0000259" key="13">
    <source>
        <dbReference type="PROSITE" id="PS50157"/>
    </source>
</evidence>
<dbReference type="EMBL" id="BMAT01010900">
    <property type="protein sequence ID" value="GFR63095.1"/>
    <property type="molecule type" value="Genomic_DNA"/>
</dbReference>
<comment type="similarity">
    <text evidence="2">Belongs to the krueppel C2H2-type zinc-finger protein family.</text>
</comment>
<evidence type="ECO:0000313" key="14">
    <source>
        <dbReference type="EMBL" id="GFR63095.1"/>
    </source>
</evidence>
<accession>A0AAV4ERT5</accession>
<comment type="caution">
    <text evidence="14">The sequence shown here is derived from an EMBL/GenBank/DDBJ whole genome shotgun (WGS) entry which is preliminary data.</text>
</comment>
<dbReference type="FunFam" id="3.30.160.60:FF:001158">
    <property type="entry name" value="zinc finger protein 22"/>
    <property type="match status" value="1"/>
</dbReference>
<keyword evidence="8" id="KW-0238">DNA-binding</keyword>
<dbReference type="InterPro" id="IPR036236">
    <property type="entry name" value="Znf_C2H2_sf"/>
</dbReference>
<feature type="domain" description="C2H2-type" evidence="13">
    <location>
        <begin position="378"/>
        <end position="405"/>
    </location>
</feature>
<keyword evidence="3" id="KW-0479">Metal-binding</keyword>
<feature type="domain" description="C2H2-type" evidence="13">
    <location>
        <begin position="1220"/>
        <end position="1243"/>
    </location>
</feature>
<sequence length="1500" mass="168922">MMEQNDNLTSTPSKINKVFPCSKCGKQFKRKEHLQNHDKRIHQSKSKDLFECSWCGQQFRHKGHWERHEAIHNRGPAIRCLTCAETFSSQSKLKRHCQRQHHSKLHVKTCVTVSKANRRVKSKPPYKAGISPKTCLVCKDSPSGSAGQEMYQVYHEGRNEWVCKMCILSSASQEKNSTQTLRTKENVTCSLCSETFSGDEQLIFHLVKAHDDKTAVQDLLRLSKSLLKPHKPPEHKSRDCSMCHKRFQCHAKLLIHLSRHRGEKPFSCQTCHKTFARKDNLKQHLLIHSAKKTYSCPSCSESFGRQSELKFHRVYVHGAKIHLQELQKQQKTAPMSSPRKKKLASPGACLCHYCGSSFKSKSVLQEHESRVHQAQDRLRCDDCGKSFLKHSSLGPHMMNHLGIAPYQCSTCKECFSTSTQLRKHERRHTGTLEFECSVCRRLFGEANLLKMHMRIHTGDRPFKCDHCGKGFSHPSTLRAHKRIHTGDKPYRCKECGMAFSQRSSLTYHMRSHRGERPYSCHICGKSYTRMATLNIHLTRHTGLKRIACPLCDFTCDTPKHLRKHAAKVHKGVYVSPVKTQSSEPQRQPGALYADGKRDKTNHPVATGHSSGFSREETQTTTDEQLPKPSVRNVSINELTTDVTRAHINNASETQGPEINSISDTNMSETLREVDDSGSADTLSLTQNIVTEDNSASYPMANNHPSLPKQTLLNVSTLQTSDYLYTQLVPYNRTTTSSLFTSSTMAFNENLPQNCQPANHLDFLPHTALSHSPKLDPASQIQNEMGKYHEEVDSSAKTQNEIGSYHQTLTTNAHVTTESPELSTTGDLVEQISARTDTETYFSSHSQLVVDDTVVMSQMYGDNRVGTASQMSDGPVLNSANAAQTGRGDDHVGDTQGFLSLTDSSYHFENPTSPVHSGHEMKKELAMIREIDGILPTSLEGSCGNVGGQFEDKCAANSDRECLSTDEPLSGTSGRDMVNKTLKTEKAAFDSDSEHIIESSHVKLQEGKRRKTRQASKSHWALLLKETEVDKAFVSKSKKGVRSNRETPNVGQSTSKLASTSTSKKKVCQEKAENIKREQLDQYDKESSTAKTSDLRKSKRPAACPICGKMFTLAANIGKHMKLHSKERPYVCSVCGCSFPRSDYLKSHMKTAHSDLEQFSLTCKQCGEIFSSLPHLEEHVDEFHGGLRPFCCNLCSFSCLQLLDLKWHMKAKHQTKDGLHFQCALCSHVFYKPSELKAHVESTHQIWNKVQEVNKNAEEEEDGVAAIKQDKLDEKECGEGSSNMGREESSPDTTNFPFKCGLCGKLYQNIANLAPHMLKKHSGEKRYKCGICQVSYLTAHELGHHVLVHSGQRTCTCDQCGKAFPNMNQLRKHQVIHSDEKPYKCSQCGQAFKHANTLRTHERIHSGSKPFKCKTCDAAFAQLSSLRYHERTHLGLKPFMCQICGNSYTRATTLNTHMNHHNGLRKLKCQLCEYMCDKNRLLNKHMAKVHPGQLVDKQTNK</sequence>
<evidence type="ECO:0000256" key="10">
    <source>
        <dbReference type="ARBA" id="ARBA00023242"/>
    </source>
</evidence>
<dbReference type="FunFam" id="3.30.160.60:FF:001004">
    <property type="entry name" value="Zinc finger protein 426"/>
    <property type="match status" value="1"/>
</dbReference>
<keyword evidence="10" id="KW-0539">Nucleus</keyword>
<dbReference type="GO" id="GO:0005634">
    <property type="term" value="C:nucleus"/>
    <property type="evidence" value="ECO:0007669"/>
    <property type="project" value="UniProtKB-SubCell"/>
</dbReference>
<feature type="domain" description="C2H2-type" evidence="13">
    <location>
        <begin position="238"/>
        <end position="265"/>
    </location>
</feature>
<evidence type="ECO:0000256" key="8">
    <source>
        <dbReference type="ARBA" id="ARBA00023125"/>
    </source>
</evidence>
<dbReference type="Proteomes" id="UP000762676">
    <property type="component" value="Unassembled WGS sequence"/>
</dbReference>
<keyword evidence="15" id="KW-1185">Reference proteome</keyword>
<evidence type="ECO:0000256" key="12">
    <source>
        <dbReference type="SAM" id="MobiDB-lite"/>
    </source>
</evidence>
<dbReference type="FunFam" id="3.30.160.60:FF:000534">
    <property type="entry name" value="zinc finger protein 674"/>
    <property type="match status" value="1"/>
</dbReference>
<evidence type="ECO:0000256" key="4">
    <source>
        <dbReference type="ARBA" id="ARBA00022737"/>
    </source>
</evidence>
<feature type="domain" description="C2H2-type" evidence="13">
    <location>
        <begin position="1160"/>
        <end position="1188"/>
    </location>
</feature>
<evidence type="ECO:0000313" key="15">
    <source>
        <dbReference type="Proteomes" id="UP000762676"/>
    </source>
</evidence>
<name>A0AAV4ERT5_9GAST</name>
<dbReference type="InterPro" id="IPR050331">
    <property type="entry name" value="Zinc_finger"/>
</dbReference>
<feature type="domain" description="C2H2-type" evidence="13">
    <location>
        <begin position="1382"/>
        <end position="1409"/>
    </location>
</feature>